<proteinExistence type="predicted"/>
<organism evidence="1 2">
    <name type="scientific">Cucumis melo var. makuwa</name>
    <name type="common">Oriental melon</name>
    <dbReference type="NCBI Taxonomy" id="1194695"/>
    <lineage>
        <taxon>Eukaryota</taxon>
        <taxon>Viridiplantae</taxon>
        <taxon>Streptophyta</taxon>
        <taxon>Embryophyta</taxon>
        <taxon>Tracheophyta</taxon>
        <taxon>Spermatophyta</taxon>
        <taxon>Magnoliopsida</taxon>
        <taxon>eudicotyledons</taxon>
        <taxon>Gunneridae</taxon>
        <taxon>Pentapetalae</taxon>
        <taxon>rosids</taxon>
        <taxon>fabids</taxon>
        <taxon>Cucurbitales</taxon>
        <taxon>Cucurbitaceae</taxon>
        <taxon>Benincaseae</taxon>
        <taxon>Cucumis</taxon>
    </lineage>
</organism>
<gene>
    <name evidence="1" type="ORF">E5676_scaffold403G001610</name>
</gene>
<evidence type="ECO:0000313" key="1">
    <source>
        <dbReference type="EMBL" id="TYK28795.1"/>
    </source>
</evidence>
<evidence type="ECO:0000313" key="2">
    <source>
        <dbReference type="Proteomes" id="UP000321947"/>
    </source>
</evidence>
<dbReference type="InterPro" id="IPR021109">
    <property type="entry name" value="Peptidase_aspartic_dom_sf"/>
</dbReference>
<dbReference type="Pfam" id="PF08284">
    <property type="entry name" value="RVP_2"/>
    <property type="match status" value="1"/>
</dbReference>
<dbReference type="CDD" id="cd00303">
    <property type="entry name" value="retropepsin_like"/>
    <property type="match status" value="1"/>
</dbReference>
<sequence length="133" mass="14915">MLFITDDEVELEEEGEPEPEVNEIVELKTMELREDAEISLRSLQGFFDKGTIKLKGKIKGREVVILIHSGATHNFIHQKIVWELDLLVIEGYKFGVTIGDETTISGKGISKTVKLVLTEVTFKANFLAINLGQ</sequence>
<comment type="caution">
    <text evidence="1">The sequence shown here is derived from an EMBL/GenBank/DDBJ whole genome shotgun (WGS) entry which is preliminary data.</text>
</comment>
<dbReference type="EMBL" id="SSTD01002040">
    <property type="protein sequence ID" value="TYK28795.1"/>
    <property type="molecule type" value="Genomic_DNA"/>
</dbReference>
<dbReference type="AlphaFoldDB" id="A0A5D3DZN2"/>
<dbReference type="Gene3D" id="2.40.70.10">
    <property type="entry name" value="Acid Proteases"/>
    <property type="match status" value="1"/>
</dbReference>
<name>A0A5D3DZN2_CUCMM</name>
<reference evidence="1 2" key="1">
    <citation type="submission" date="2019-08" db="EMBL/GenBank/DDBJ databases">
        <title>Draft genome sequences of two oriental melons (Cucumis melo L. var makuwa).</title>
        <authorList>
            <person name="Kwon S.-Y."/>
        </authorList>
    </citation>
    <scope>NUCLEOTIDE SEQUENCE [LARGE SCALE GENOMIC DNA]</scope>
    <source>
        <strain evidence="2">cv. Chang Bougi</strain>
        <tissue evidence="1">Leaf</tissue>
    </source>
</reference>
<protein>
    <recommendedName>
        <fullName evidence="3">Ty3-gypsy retrotransposon protein</fullName>
    </recommendedName>
</protein>
<dbReference type="Proteomes" id="UP000321947">
    <property type="component" value="Unassembled WGS sequence"/>
</dbReference>
<evidence type="ECO:0008006" key="3">
    <source>
        <dbReference type="Google" id="ProtNLM"/>
    </source>
</evidence>
<accession>A0A5D3DZN2</accession>